<dbReference type="GO" id="GO:0016740">
    <property type="term" value="F:transferase activity"/>
    <property type="evidence" value="ECO:0007669"/>
    <property type="project" value="UniProtKB-KW"/>
</dbReference>
<dbReference type="InterPro" id="IPR036365">
    <property type="entry name" value="PGBD-like_sf"/>
</dbReference>
<evidence type="ECO:0000256" key="2">
    <source>
        <dbReference type="ARBA" id="ARBA00005992"/>
    </source>
</evidence>
<dbReference type="Pfam" id="PF03734">
    <property type="entry name" value="YkuD"/>
    <property type="match status" value="1"/>
</dbReference>
<keyword evidence="4 7" id="KW-0133">Cell shape</keyword>
<evidence type="ECO:0000256" key="7">
    <source>
        <dbReference type="PROSITE-ProRule" id="PRU01373"/>
    </source>
</evidence>
<dbReference type="GO" id="GO:0004180">
    <property type="term" value="F:carboxypeptidase activity"/>
    <property type="evidence" value="ECO:0007669"/>
    <property type="project" value="UniProtKB-ARBA"/>
</dbReference>
<evidence type="ECO:0000256" key="4">
    <source>
        <dbReference type="ARBA" id="ARBA00022960"/>
    </source>
</evidence>
<proteinExistence type="inferred from homology"/>
<comment type="similarity">
    <text evidence="2">Belongs to the YkuD family.</text>
</comment>
<comment type="pathway">
    <text evidence="1 7">Cell wall biogenesis; peptidoglycan biosynthesis.</text>
</comment>
<feature type="active site" description="Proton donor/acceptor" evidence="7">
    <location>
        <position position="392"/>
    </location>
</feature>
<reference evidence="10" key="1">
    <citation type="submission" date="2023-05" db="EMBL/GenBank/DDBJ databases">
        <title>Colonisation of extended spectrum b-lactamase- and carbapenemase-producing bacteria on hospital surfaces from low- and middle-income countries.</title>
        <authorList>
            <person name="Nieto-Rosado M."/>
            <person name="Sands K."/>
            <person name="Iregbu K."/>
            <person name="Zahra R."/>
            <person name="Mazarati J.B."/>
            <person name="Mehtar S."/>
            <person name="Barnards-Group B."/>
            <person name="Walsh T.R."/>
        </authorList>
    </citation>
    <scope>NUCLEOTIDE SEQUENCE</scope>
    <source>
        <strain evidence="10">PP-E493</strain>
    </source>
</reference>
<evidence type="ECO:0000256" key="6">
    <source>
        <dbReference type="ARBA" id="ARBA00023316"/>
    </source>
</evidence>
<feature type="signal peptide" evidence="8">
    <location>
        <begin position="1"/>
        <end position="38"/>
    </location>
</feature>
<dbReference type="PANTHER" id="PTHR41533">
    <property type="entry name" value="L,D-TRANSPEPTIDASE HI_1667-RELATED"/>
    <property type="match status" value="1"/>
</dbReference>
<dbReference type="InterPro" id="IPR002477">
    <property type="entry name" value="Peptidoglycan-bd-like"/>
</dbReference>
<dbReference type="Pfam" id="PF01471">
    <property type="entry name" value="PG_binding_1"/>
    <property type="match status" value="1"/>
</dbReference>
<dbReference type="SUPFAM" id="SSF47090">
    <property type="entry name" value="PGBD-like"/>
    <property type="match status" value="1"/>
</dbReference>
<dbReference type="SUPFAM" id="SSF141523">
    <property type="entry name" value="L,D-transpeptidase catalytic domain-like"/>
    <property type="match status" value="1"/>
</dbReference>
<evidence type="ECO:0000313" key="11">
    <source>
        <dbReference type="Proteomes" id="UP001187859"/>
    </source>
</evidence>
<dbReference type="Gene3D" id="2.40.440.10">
    <property type="entry name" value="L,D-transpeptidase catalytic domain-like"/>
    <property type="match status" value="1"/>
</dbReference>
<feature type="chain" id="PRO_5042010924" evidence="8">
    <location>
        <begin position="39"/>
        <end position="496"/>
    </location>
</feature>
<evidence type="ECO:0000256" key="8">
    <source>
        <dbReference type="SAM" id="SignalP"/>
    </source>
</evidence>
<organism evidence="10 11">
    <name type="scientific">Shewanella xiamenensis</name>
    <dbReference type="NCBI Taxonomy" id="332186"/>
    <lineage>
        <taxon>Bacteria</taxon>
        <taxon>Pseudomonadati</taxon>
        <taxon>Pseudomonadota</taxon>
        <taxon>Gammaproteobacteria</taxon>
        <taxon>Alteromonadales</taxon>
        <taxon>Shewanellaceae</taxon>
        <taxon>Shewanella</taxon>
    </lineage>
</organism>
<keyword evidence="8" id="KW-0732">Signal</keyword>
<dbReference type="InterPro" id="IPR038063">
    <property type="entry name" value="Transpep_catalytic_dom"/>
</dbReference>
<evidence type="ECO:0000256" key="1">
    <source>
        <dbReference type="ARBA" id="ARBA00004752"/>
    </source>
</evidence>
<keyword evidence="5 7" id="KW-0573">Peptidoglycan synthesis</keyword>
<dbReference type="GO" id="GO:0008360">
    <property type="term" value="P:regulation of cell shape"/>
    <property type="evidence" value="ECO:0007669"/>
    <property type="project" value="UniProtKB-UniRule"/>
</dbReference>
<dbReference type="GO" id="GO:0071555">
    <property type="term" value="P:cell wall organization"/>
    <property type="evidence" value="ECO:0007669"/>
    <property type="project" value="UniProtKB-UniRule"/>
</dbReference>
<dbReference type="Gene3D" id="1.10.101.10">
    <property type="entry name" value="PGBD-like superfamily/PGBD"/>
    <property type="match status" value="1"/>
</dbReference>
<dbReference type="RefSeq" id="WP_317519688.1">
    <property type="nucleotide sequence ID" value="NZ_JASGOQ010000001.1"/>
</dbReference>
<dbReference type="InterPro" id="IPR052905">
    <property type="entry name" value="LD-transpeptidase_YkuD-like"/>
</dbReference>
<dbReference type="InterPro" id="IPR005490">
    <property type="entry name" value="LD_TPept_cat_dom"/>
</dbReference>
<dbReference type="CDD" id="cd16913">
    <property type="entry name" value="YkuD_like"/>
    <property type="match status" value="1"/>
</dbReference>
<feature type="active site" description="Nucleophile" evidence="7">
    <location>
        <position position="411"/>
    </location>
</feature>
<dbReference type="PANTHER" id="PTHR41533:SF1">
    <property type="entry name" value="L,D-TRANSPEPTIDASE YCBB-RELATED"/>
    <property type="match status" value="1"/>
</dbReference>
<sequence length="496" mass="57551">MVSVTRFAQCYRLGCCTFQWYLKALLMVFIFVSSAPQAAESTEQTHGSTELDISITQLLDQTLLLDLADVSPVFRANYQKLSQWQHRPLSTDEQAELLKMHQQLERYWYYLDQQAECVEPCISKVFTQHDTHYRAVLFTLKQLMKLENMTSWDTLTQEEKLTPGQQSPLILPIAKRLFVLGFLPNELTIESAEEVSNGMIYRDELVIAIKKFQQQHGLQADGVIGKQTLFWLNQSPHTRAKLLAKNMLRQWILTPQLPARYLLVNIPAFELQLVEAGKVTLQSKVIVGKASRPTPLLKSQISSVVMNPEWRVPRTIIQRDILPHIRHDGHYLTEREFDAYDYDGKRAEHSAEQWQVLASSHFPYQLVQRPGPKNALGRYKFHFDNSFSVYLHGTSEPSLFKKANRALSSGCIRVEKVEELARWFKSHLVNDQRLWDKLSTDITQSQWFSLSDKLPIFIVYWTVWLDDAGEVQYRNDIYQQESELSYVVSATIFNML</sequence>
<dbReference type="GO" id="GO:0009252">
    <property type="term" value="P:peptidoglycan biosynthetic process"/>
    <property type="evidence" value="ECO:0007669"/>
    <property type="project" value="UniProtKB-KW"/>
</dbReference>
<dbReference type="AlphaFoldDB" id="A0AAE4TFI3"/>
<dbReference type="InterPro" id="IPR036366">
    <property type="entry name" value="PGBDSf"/>
</dbReference>
<protein>
    <submittedName>
        <fullName evidence="10">L,D-transpeptidase family protein</fullName>
    </submittedName>
</protein>
<feature type="domain" description="L,D-TPase catalytic" evidence="9">
    <location>
        <begin position="260"/>
        <end position="445"/>
    </location>
</feature>
<dbReference type="PROSITE" id="PS52029">
    <property type="entry name" value="LD_TPASE"/>
    <property type="match status" value="1"/>
</dbReference>
<gene>
    <name evidence="10" type="ORF">QM089_07235</name>
</gene>
<name>A0AAE4TFI3_9GAMM</name>
<evidence type="ECO:0000256" key="5">
    <source>
        <dbReference type="ARBA" id="ARBA00022984"/>
    </source>
</evidence>
<evidence type="ECO:0000259" key="9">
    <source>
        <dbReference type="PROSITE" id="PS52029"/>
    </source>
</evidence>
<evidence type="ECO:0000313" key="10">
    <source>
        <dbReference type="EMBL" id="MDV5390056.1"/>
    </source>
</evidence>
<dbReference type="Proteomes" id="UP001187859">
    <property type="component" value="Unassembled WGS sequence"/>
</dbReference>
<keyword evidence="3" id="KW-0808">Transferase</keyword>
<comment type="caution">
    <text evidence="10">The sequence shown here is derived from an EMBL/GenBank/DDBJ whole genome shotgun (WGS) entry which is preliminary data.</text>
</comment>
<keyword evidence="6 7" id="KW-0961">Cell wall biogenesis/degradation</keyword>
<evidence type="ECO:0000256" key="3">
    <source>
        <dbReference type="ARBA" id="ARBA00022679"/>
    </source>
</evidence>
<dbReference type="EMBL" id="JASGOQ010000001">
    <property type="protein sequence ID" value="MDV5390056.1"/>
    <property type="molecule type" value="Genomic_DNA"/>
</dbReference>
<accession>A0AAE4TFI3</accession>